<dbReference type="RefSeq" id="WP_207562823.1">
    <property type="nucleotide sequence ID" value="NZ_CP046072.1"/>
</dbReference>
<keyword evidence="1" id="KW-0433">Leucine-rich repeat</keyword>
<evidence type="ECO:0000313" key="6">
    <source>
        <dbReference type="Proteomes" id="UP000671852"/>
    </source>
</evidence>
<dbReference type="InterPro" id="IPR003591">
    <property type="entry name" value="Leu-rich_rpt_typical-subtyp"/>
</dbReference>
<dbReference type="InterPro" id="IPR011009">
    <property type="entry name" value="Kinase-like_dom_sf"/>
</dbReference>
<name>A0A975GCB2_9BACT</name>
<dbReference type="SUPFAM" id="SSF52058">
    <property type="entry name" value="L domain-like"/>
    <property type="match status" value="1"/>
</dbReference>
<accession>A0A975GCB2</accession>
<sequence length="424" mass="48035">MQTLKQLQSGELKGIKELKVSEELTTFPQEIFDLADTLEILDLSHNKLKSIPKNISRLKKLKIAFFSFNDFTHVPAEFKECENLYMLGLKSNKIEKFDEDILPTTISWLILTDNRLTSLPNSIGKLTKLQKFPLAGNRLTALPESMQACTNLELMRLSANNFGELPSWLFKLPKLSWLAFSGNPCSVSHELQSKEIALEDIQVKELLGEGASGEIYKAYSKELGNEVALKLFKGAVTSDGYAKDEMNAYLHVKEHPNLIKVLAKIKDEEKLGVVLEYISSDYVNLGNPPNFDTCSRDTYEDGTLFDIETIRSVVSSIASVAKHMHEHNLMHGDLYAHNILLNANNSCYLGDFGAASFYENKNNMHEKLEVRAFGCLLEELLLRSSSKECSSFKMLDDLKDKCMSEDVDSRPLFKEMQIYEEYIL</sequence>
<dbReference type="Gene3D" id="1.10.510.10">
    <property type="entry name" value="Transferase(Phosphotransferase) domain 1"/>
    <property type="match status" value="1"/>
</dbReference>
<protein>
    <submittedName>
        <fullName evidence="5">Protein kinase</fullName>
    </submittedName>
</protein>
<dbReference type="PROSITE" id="PS51450">
    <property type="entry name" value="LRR"/>
    <property type="match status" value="1"/>
</dbReference>
<dbReference type="InterPro" id="IPR050216">
    <property type="entry name" value="LRR_domain-containing"/>
</dbReference>
<keyword evidence="3" id="KW-0547">Nucleotide-binding</keyword>
<feature type="domain" description="Protein kinase" evidence="4">
    <location>
        <begin position="201"/>
        <end position="424"/>
    </location>
</feature>
<keyword evidence="3" id="KW-0067">ATP-binding</keyword>
<gene>
    <name evidence="5" type="ORF">GJV85_05280</name>
</gene>
<dbReference type="GO" id="GO:0004672">
    <property type="term" value="F:protein kinase activity"/>
    <property type="evidence" value="ECO:0007669"/>
    <property type="project" value="InterPro"/>
</dbReference>
<dbReference type="Gene3D" id="3.30.200.20">
    <property type="entry name" value="Phosphorylase Kinase, domain 1"/>
    <property type="match status" value="1"/>
</dbReference>
<evidence type="ECO:0000256" key="1">
    <source>
        <dbReference type="ARBA" id="ARBA00022614"/>
    </source>
</evidence>
<reference evidence="5" key="2">
    <citation type="submission" date="2021-04" db="EMBL/GenBank/DDBJ databases">
        <title>Isolation and characterization of a novel species of the genus Sulfurimonas.</title>
        <authorList>
            <person name="Fukui M."/>
        </authorList>
    </citation>
    <scope>NUCLEOTIDE SEQUENCE</scope>
    <source>
        <strain evidence="5">H1576</strain>
    </source>
</reference>
<dbReference type="CDD" id="cd00180">
    <property type="entry name" value="PKc"/>
    <property type="match status" value="1"/>
</dbReference>
<proteinExistence type="predicted"/>
<dbReference type="PROSITE" id="PS50011">
    <property type="entry name" value="PROTEIN_KINASE_DOM"/>
    <property type="match status" value="1"/>
</dbReference>
<dbReference type="GO" id="GO:0005737">
    <property type="term" value="C:cytoplasm"/>
    <property type="evidence" value="ECO:0007669"/>
    <property type="project" value="TreeGrafter"/>
</dbReference>
<evidence type="ECO:0000259" key="4">
    <source>
        <dbReference type="PROSITE" id="PS50011"/>
    </source>
</evidence>
<evidence type="ECO:0000313" key="5">
    <source>
        <dbReference type="EMBL" id="QSZ41541.1"/>
    </source>
</evidence>
<keyword evidence="6" id="KW-1185">Reference proteome</keyword>
<dbReference type="EMBL" id="CP046072">
    <property type="protein sequence ID" value="QSZ41541.1"/>
    <property type="molecule type" value="Genomic_DNA"/>
</dbReference>
<dbReference type="Gene3D" id="3.80.10.10">
    <property type="entry name" value="Ribonuclease Inhibitor"/>
    <property type="match status" value="2"/>
</dbReference>
<dbReference type="PROSITE" id="PS00107">
    <property type="entry name" value="PROTEIN_KINASE_ATP"/>
    <property type="match status" value="1"/>
</dbReference>
<dbReference type="Proteomes" id="UP000671852">
    <property type="component" value="Chromosome"/>
</dbReference>
<keyword evidence="5" id="KW-0418">Kinase</keyword>
<dbReference type="SMART" id="SM00369">
    <property type="entry name" value="LRR_TYP"/>
    <property type="match status" value="3"/>
</dbReference>
<dbReference type="InterPro" id="IPR017441">
    <property type="entry name" value="Protein_kinase_ATP_BS"/>
</dbReference>
<dbReference type="InterPro" id="IPR032675">
    <property type="entry name" value="LRR_dom_sf"/>
</dbReference>
<evidence type="ECO:0000256" key="2">
    <source>
        <dbReference type="ARBA" id="ARBA00022737"/>
    </source>
</evidence>
<dbReference type="GO" id="GO:0005524">
    <property type="term" value="F:ATP binding"/>
    <property type="evidence" value="ECO:0007669"/>
    <property type="project" value="UniProtKB-UniRule"/>
</dbReference>
<dbReference type="PANTHER" id="PTHR48051:SF1">
    <property type="entry name" value="RAS SUPPRESSOR PROTEIN 1"/>
    <property type="match status" value="1"/>
</dbReference>
<dbReference type="SUPFAM" id="SSF56112">
    <property type="entry name" value="Protein kinase-like (PK-like)"/>
    <property type="match status" value="1"/>
</dbReference>
<evidence type="ECO:0000256" key="3">
    <source>
        <dbReference type="PROSITE-ProRule" id="PRU10141"/>
    </source>
</evidence>
<keyword evidence="5" id="KW-0808">Transferase</keyword>
<organism evidence="5 6">
    <name type="scientific">Sulfurimonas aquatica</name>
    <dbReference type="NCBI Taxonomy" id="2672570"/>
    <lineage>
        <taxon>Bacteria</taxon>
        <taxon>Pseudomonadati</taxon>
        <taxon>Campylobacterota</taxon>
        <taxon>Epsilonproteobacteria</taxon>
        <taxon>Campylobacterales</taxon>
        <taxon>Sulfurimonadaceae</taxon>
        <taxon>Sulfurimonas</taxon>
    </lineage>
</organism>
<dbReference type="AlphaFoldDB" id="A0A975GCB2"/>
<feature type="binding site" evidence="3">
    <location>
        <position position="230"/>
    </location>
    <ligand>
        <name>ATP</name>
        <dbReference type="ChEBI" id="CHEBI:30616"/>
    </ligand>
</feature>
<reference evidence="5" key="1">
    <citation type="submission" date="2019-11" db="EMBL/GenBank/DDBJ databases">
        <authorList>
            <person name="Kojima H."/>
        </authorList>
    </citation>
    <scope>NUCLEOTIDE SEQUENCE</scope>
    <source>
        <strain evidence="5">H1576</strain>
    </source>
</reference>
<dbReference type="SMART" id="SM00364">
    <property type="entry name" value="LRR_BAC"/>
    <property type="match status" value="3"/>
</dbReference>
<dbReference type="PANTHER" id="PTHR48051">
    <property type="match status" value="1"/>
</dbReference>
<dbReference type="InterPro" id="IPR000719">
    <property type="entry name" value="Prot_kinase_dom"/>
</dbReference>
<dbReference type="Pfam" id="PF13855">
    <property type="entry name" value="LRR_8"/>
    <property type="match status" value="2"/>
</dbReference>
<dbReference type="InterPro" id="IPR001611">
    <property type="entry name" value="Leu-rich_rpt"/>
</dbReference>
<dbReference type="KEGG" id="saqt:GJV85_05280"/>
<keyword evidence="2" id="KW-0677">Repeat</keyword>
<dbReference type="Pfam" id="PF00069">
    <property type="entry name" value="Pkinase"/>
    <property type="match status" value="1"/>
</dbReference>